<gene>
    <name evidence="2" type="ORF">NAEGRDRAFT_51245</name>
</gene>
<dbReference type="Proteomes" id="UP000006671">
    <property type="component" value="Unassembled WGS sequence"/>
</dbReference>
<evidence type="ECO:0000259" key="1">
    <source>
        <dbReference type="Pfam" id="PF09511"/>
    </source>
</evidence>
<dbReference type="GeneID" id="8855006"/>
<dbReference type="InterPro" id="IPR019039">
    <property type="entry name" value="T4-Rnl1-like_N"/>
</dbReference>
<proteinExistence type="predicted"/>
<dbReference type="InParanoid" id="D2VPK1"/>
<protein>
    <submittedName>
        <fullName evidence="2">Predicted protein</fullName>
    </submittedName>
</protein>
<keyword evidence="3" id="KW-1185">Reference proteome</keyword>
<dbReference type="KEGG" id="ngr:NAEGRDRAFT_51245"/>
<dbReference type="eggNOG" id="ENOG502SU9Q">
    <property type="taxonomic scope" value="Eukaryota"/>
</dbReference>
<accession>D2VPK1</accession>
<dbReference type="EMBL" id="GG738887">
    <property type="protein sequence ID" value="EFC41136.1"/>
    <property type="molecule type" value="Genomic_DNA"/>
</dbReference>
<evidence type="ECO:0000313" key="2">
    <source>
        <dbReference type="EMBL" id="EFC41136.1"/>
    </source>
</evidence>
<reference evidence="2 3" key="1">
    <citation type="journal article" date="2010" name="Cell">
        <title>The genome of Naegleria gruberi illuminates early eukaryotic versatility.</title>
        <authorList>
            <person name="Fritz-Laylin L.K."/>
            <person name="Prochnik S.E."/>
            <person name="Ginger M.L."/>
            <person name="Dacks J.B."/>
            <person name="Carpenter M.L."/>
            <person name="Field M.C."/>
            <person name="Kuo A."/>
            <person name="Paredez A."/>
            <person name="Chapman J."/>
            <person name="Pham J."/>
            <person name="Shu S."/>
            <person name="Neupane R."/>
            <person name="Cipriano M."/>
            <person name="Mancuso J."/>
            <person name="Tu H."/>
            <person name="Salamov A."/>
            <person name="Lindquist E."/>
            <person name="Shapiro H."/>
            <person name="Lucas S."/>
            <person name="Grigoriev I.V."/>
            <person name="Cande W.Z."/>
            <person name="Fulton C."/>
            <person name="Rokhsar D.S."/>
            <person name="Dawson S.C."/>
        </authorList>
    </citation>
    <scope>NUCLEOTIDE SEQUENCE [LARGE SCALE GENOMIC DNA]</scope>
    <source>
        <strain evidence="2 3">NEG-M</strain>
    </source>
</reference>
<dbReference type="VEuPathDB" id="AmoebaDB:NAEGRDRAFT_51245"/>
<name>D2VPK1_NAEGR</name>
<dbReference type="OrthoDB" id="3217513at2759"/>
<dbReference type="AlphaFoldDB" id="D2VPK1"/>
<sequence length="466" mass="53984">MAQLESSSFNAKLIINELDRIKADYLKTCSDHGDCIINSSNSDCLNSSSHKTLVQFIGEEMKLKHAVNVTVHGKYPQRLICLHYNQTRANFENSLTRACRGVIVDLEEMRIVHMPFSKFFNFNEPMAKRDSEIISEHFDHVKIYEKFDGSIVNFYFFDGEWRVASSSTPDGSAKMGFYSVSKDKEENEKHRQESKTFVFADLVWNAFNDLGFKIPPTEFEGKYSFTFELLTQKHPLVVQHPEQDNLILHGVRCLETFSEKSIEPFAQQFNWKYATCVKEKFGFKSLEDVSKMADERNAYEHEGFVVCYETPDNNGSESVDFIRVKIKNSEYVKISLTLFDSVEKRENSFIEIIKKNESSEFLAYFPQFESAFHRLKLEYNSIVEKLNNVRGKIEGIVEELVKQETDTISVTRMKALQSIAIQQAKDELKFSKTIADIMFGLCSDRQLMVEDVLKSMPLKRYKTLLF</sequence>
<evidence type="ECO:0000313" key="3">
    <source>
        <dbReference type="Proteomes" id="UP000006671"/>
    </source>
</evidence>
<organism evidence="3">
    <name type="scientific">Naegleria gruberi</name>
    <name type="common">Amoeba</name>
    <dbReference type="NCBI Taxonomy" id="5762"/>
    <lineage>
        <taxon>Eukaryota</taxon>
        <taxon>Discoba</taxon>
        <taxon>Heterolobosea</taxon>
        <taxon>Tetramitia</taxon>
        <taxon>Eutetramitia</taxon>
        <taxon>Vahlkampfiidae</taxon>
        <taxon>Naegleria</taxon>
    </lineage>
</organism>
<feature type="domain" description="T4 RNA ligase 1-like N-terminal" evidence="1">
    <location>
        <begin position="99"/>
        <end position="331"/>
    </location>
</feature>
<dbReference type="RefSeq" id="XP_002673880.1">
    <property type="nucleotide sequence ID" value="XM_002673834.1"/>
</dbReference>
<dbReference type="OMA" id="LHYNQTR"/>
<dbReference type="Pfam" id="PF09511">
    <property type="entry name" value="RNA_lig_T4_1"/>
    <property type="match status" value="1"/>
</dbReference>